<dbReference type="InterPro" id="IPR002305">
    <property type="entry name" value="aa-tRNA-synth_Ic"/>
</dbReference>
<dbReference type="Gene3D" id="3.40.50.620">
    <property type="entry name" value="HUPs"/>
    <property type="match status" value="1"/>
</dbReference>
<dbReference type="GO" id="GO:0004831">
    <property type="term" value="F:tyrosine-tRNA ligase activity"/>
    <property type="evidence" value="ECO:0007669"/>
    <property type="project" value="UniProtKB-EC"/>
</dbReference>
<dbReference type="InterPro" id="IPR013783">
    <property type="entry name" value="Ig-like_fold"/>
</dbReference>
<proteinExistence type="inferred from homology"/>
<dbReference type="SUPFAM" id="SSF49265">
    <property type="entry name" value="Fibronectin type III"/>
    <property type="match status" value="5"/>
</dbReference>
<dbReference type="HAMAP" id="MF_02006">
    <property type="entry name" value="Tyr_tRNA_synth_type1"/>
    <property type="match status" value="1"/>
</dbReference>
<evidence type="ECO:0000313" key="16">
    <source>
        <dbReference type="Proteomes" id="UP000239899"/>
    </source>
</evidence>
<dbReference type="InterPro" id="IPR001412">
    <property type="entry name" value="aa-tRNA-synth_I_CS"/>
</dbReference>
<dbReference type="Gene3D" id="1.10.240.10">
    <property type="entry name" value="Tyrosyl-Transfer RNA Synthetase"/>
    <property type="match status" value="1"/>
</dbReference>
<protein>
    <recommendedName>
        <fullName evidence="2 12">Tyrosine--tRNA ligase</fullName>
        <ecNumber evidence="2 12">6.1.1.1</ecNumber>
    </recommendedName>
    <alternativeName>
        <fullName evidence="9 12">Tyrosyl-tRNA synthetase</fullName>
    </alternativeName>
</protein>
<comment type="similarity">
    <text evidence="12">Belongs to the class-I aminoacyl-tRNA synthetase family.</text>
</comment>
<dbReference type="GO" id="GO:0003723">
    <property type="term" value="F:RNA binding"/>
    <property type="evidence" value="ECO:0007669"/>
    <property type="project" value="UniProtKB-KW"/>
</dbReference>
<dbReference type="InterPro" id="IPR032675">
    <property type="entry name" value="LRR_dom_sf"/>
</dbReference>
<evidence type="ECO:0000256" key="4">
    <source>
        <dbReference type="ARBA" id="ARBA00022741"/>
    </source>
</evidence>
<accession>A0A2P6TKS4</accession>
<feature type="domain" description="Fibronectin type-III" evidence="14">
    <location>
        <begin position="1240"/>
        <end position="1340"/>
    </location>
</feature>
<dbReference type="InterPro" id="IPR054608">
    <property type="entry name" value="SYY-like_C"/>
</dbReference>
<dbReference type="GO" id="GO:0005829">
    <property type="term" value="C:cytosol"/>
    <property type="evidence" value="ECO:0007669"/>
    <property type="project" value="TreeGrafter"/>
</dbReference>
<evidence type="ECO:0000256" key="6">
    <source>
        <dbReference type="ARBA" id="ARBA00022884"/>
    </source>
</evidence>
<keyword evidence="7 12" id="KW-0648">Protein biosynthesis</keyword>
<dbReference type="CDD" id="cd00805">
    <property type="entry name" value="TyrRS_core"/>
    <property type="match status" value="1"/>
</dbReference>
<dbReference type="GO" id="GO:0005739">
    <property type="term" value="C:mitochondrion"/>
    <property type="evidence" value="ECO:0007669"/>
    <property type="project" value="TreeGrafter"/>
</dbReference>
<dbReference type="PANTHER" id="PTHR11766">
    <property type="entry name" value="TYROSYL-TRNA SYNTHETASE"/>
    <property type="match status" value="1"/>
</dbReference>
<dbReference type="Gene3D" id="3.80.10.10">
    <property type="entry name" value="Ribonuclease Inhibitor"/>
    <property type="match status" value="1"/>
</dbReference>
<dbReference type="SUPFAM" id="SSF52047">
    <property type="entry name" value="RNI-like"/>
    <property type="match status" value="1"/>
</dbReference>
<name>A0A2P6TKS4_CHLSO</name>
<dbReference type="PROSITE" id="PS50853">
    <property type="entry name" value="FN3"/>
    <property type="match status" value="4"/>
</dbReference>
<dbReference type="Pfam" id="PF22421">
    <property type="entry name" value="SYY_C-terminal"/>
    <property type="match status" value="1"/>
</dbReference>
<dbReference type="Gene3D" id="3.10.290.10">
    <property type="entry name" value="RNA-binding S4 domain"/>
    <property type="match status" value="1"/>
</dbReference>
<keyword evidence="3 12" id="KW-0436">Ligase</keyword>
<dbReference type="Pfam" id="PF00579">
    <property type="entry name" value="tRNA-synt_1b"/>
    <property type="match status" value="1"/>
</dbReference>
<keyword evidence="16" id="KW-1185">Reference proteome</keyword>
<dbReference type="GO" id="GO:0006437">
    <property type="term" value="P:tyrosyl-tRNA aminoacylation"/>
    <property type="evidence" value="ECO:0007669"/>
    <property type="project" value="InterPro"/>
</dbReference>
<dbReference type="OrthoDB" id="337870at2759"/>
<evidence type="ECO:0000256" key="3">
    <source>
        <dbReference type="ARBA" id="ARBA00022598"/>
    </source>
</evidence>
<evidence type="ECO:0000256" key="8">
    <source>
        <dbReference type="ARBA" id="ARBA00023146"/>
    </source>
</evidence>
<dbReference type="FunFam" id="3.10.290.10:FF:000014">
    <property type="entry name" value="Tyrosine--tRNA ligase"/>
    <property type="match status" value="1"/>
</dbReference>
<sequence>MAYSGLASLARPVAACSRALRPLTSLARPQEAELSRQQQWRGLAASGARPRASAAAVDVEAQPAGPSAAAAASPAPLQDVVAVLRSRGLLQDLTSTDLGPVSTHEQLLAYCGFDPTAESLHLGNLLGILVLAWFQRCGHVPVALLGGATGRVGDPSGKSAERPVLSEETIERNVRGIENTLRTLLAPPPGSNLPEPLVLNNLDWFGGMGLLTFLRDIGKYARVGTMLAKESVRKRMESEQGISYTEFTYQLLQGYDFVHMRRQYGVKVQVGGSDQWGNILAGTDLMRRMLGLPDDAAGTAGAAADAAASDGSSAAAAVEAAATSGSGDGAAAAAASEQGFGLTFPLLLKADGSKFGKSESGAIWLNADMLSPYQFYQALFKTADADVAKFLRMLTFLPLEEVAAIEASMQAPGYVANTAQRRLAEEVTRFVHGEEGLQQAIKATEALAPGAATKLDADSLEAIAGDAPSATLPRDQLVGAPLADVMVEVGMQPSKGAVRRMIKGGGVRVNNEKVDDELHLLQESDLIDGRLVLIAAGKKNKMLVRVALAATADAAHPECPRAALYIITALPNVKDAATFQLVRSTYIATVKSLAPAGAISDVLPWSTEPNRIKGGIAAHTIVLFSGSCEAGKAAARALHVKLLGDVRTLFYVPAPRAKSLFGDVYMITVGFPYLADGYGKELSSPAAPAGTNLAAQFSITWEDVPPSKIGERQAAAFKAAILKQLPAGAGVYFTTMITQGVSYRYGNHWRACAAPVSPAPPPTLTSAQAFGPNSATATATGASNVTWARWRFTATPTSGPALVQQGDSPLVWWYNLAANTRYTIRAVGITRTGEEVPSGNSITITTPQSGAPTLASADPNSPNTAVVRIAPPSNTQANAVYTVIICLKSNPTNCIRKSSQYIQITVPGLTPGAAYVVSASAKVSNKPVPSSNSLPLVMPARGAPVLLTAAASSARTGAATAAPPNGVTFSQYIFTAKPLGGGASLTSKVSNPRNGQFSGLLPSTQYDVTVVGVRNGVASPASNKLSFVTPAANAPLNTGVAKNPSTVIVKLFAPTLPPLNGGAWVKFDVTLCPIAGPQSACVTQQTGATRGRRLLEEPAGIAQFEGRDPFSTYNFVSNAISNTDERSKQAMTGQVTTPGAVPWSLDPLSASATQTTVTVKINPPAEGGPYDSFLLSVCLKPQSGQPNWDACPTTTCLPSQVSGCLVSGLAANKNYTVSAVAISGETSSIRSNAADFTTLPWPAPEVTVVPSQASAAVSVVAPSAAPPNGWQKYVLRVCPVSPAGACFERDCTPVKTPPAATTCQLTDLDEGTKYSLHVTAVQGSYAAPSALKTFTTTTADCVTAPTCNINPTRRRGLLAQACTSGQACNLPNLEASTPYTVSCKALTATNAPSPVTNSTGTLDTWQAGPPTVQMSTTNPVIAACTAPSGGPWATCALTLCPAYNKRRSLLDGGCVTTSCPFSGSAAACNLAGLVEQGLGYSVNATAVKADGVRKSQSTGAPLPIISVPLFPKPTVFAKSTGGNSWNVSVIPNTTTPLFSYPEGGWVWYSILVQQGANSKTVKCSAVVINGVPRGTVCPVTLTSSALPTFTVTAVKGSSSNPVFTDLRSAPSDSYTPQDGPTILSASSNSPNSATVCLAPPTQGGPWVKYACKACYGASCITAPTCNIPSGRRRLLGGGCVTGNTCNIPNLEASTPYTISCKAQTATNTGSPTTNSTTPLMTKTAPAPTLQMDPANPVVLQCIAPSGGPWATCSVVFCASDNRRRSLRAVQCDSMSCPFSGNVANCNLTHFLPQELVFTANGTAIKADGTRKSQSTPAPLPSFSVPLFPAQQQNGVPKVTSCVVTLPFTGAVPTFFAAAYQGTLGTDLNQELHSAPSNGFTPQDGPTIVVARVLSYDQGGACVSKPTVGGPWSGVNCTACAGASCIQTQCSGGGRRRLHNFDCGASLLQCNWNNLTVNTQYSVQCVAFNSSGATSPKTLTNSTFTTPKAPAPTIARDPADPMVVVCTAPPVAGPWTGGTCHLTFCFADRRRRQLLDAGCPDGGGEASCAFNASGIAVCNVTGAVVLNFEMNVDSWASNAGNTQNTSVDAQQPMTFDAFPEPIVTAFITGQWTYNISITPVTTTPLVSYPAGGWDYYKIYWQIGIKNGETYCTAPRLSGVPQPTTCVLSLTRTQLPDLYVSGNTGDPNNPQYEDLFTVDAALKPQDGPTVVSAVETSYDAGVACVKVPTQKGPWSSANCTACAGGTCVDAPTCNTTSVACGADISCALPGLEVETAYTVSCVAINSTGVVSPRSVVNKSFTTLKAPAPVVEPNGKDVISVLCTAPPVGGPWSTCNLTLCDTSPPPPPPQRRLLDASCPGGQEPITTSCAFDGSGVATCVLGGLVEQNKVYNVSSVAVATNGGTSQTGDQSSFSITNFPKPTLSILKTSNTSFNVTVSPDVVTPGVSFPTGGWNFYRINVTVGGVSTLVNCTAVVDGSGTPQPTDCPITVAAGALPTFVATCFTGNPSSPQPTDLYSYPSDDTPAPGPPTIESVTTPTADSGTVCITEPTSGGPYSGGFNCTVCRFGACSQAPTCTGGGRRRSLLTSCVAGMACNLPDLESSTEYNVSCVAINSVGVASPASNTTAFTVIQADAPAVAADPTNPLVAQCTAPIGGPWDRCDLSICPPAGRRRHLLESGCFNATCPFNATTGIAECDLIDQVAQLASYSINSTAVKADCVRSSKTQAQPAFLVPFKPTVTNALAINQTYFTMTITADTASPFTSYPPGGWTHFYLNSSYNGASALDWCTANVSNGVPQPTDCQFSISIGGGGQTIFQVWGFRGSNPASPVPTDLLTNKNKAFSPQDGPNITSITATGYNSSQACMSPPIRGTFSAYNCTACTGGTCLAPTFCGASQGSCAAGKIQCVLDGLEADTEYSVSCVAWTVSSVSPASNTVTVTTNKAPAPPVTADPTNPLVAQCTAPPAGPWANCTLNICPPARRRHLLDGGCFTTTCPFNSTTGIADCNLIDLVEQTKNYTINSTAIKADGIKTSLTEAQPLFLVPYYPMPSVTNAEMLGLFNFRMTITPNLTSPYTAYPPGGWTHYIVKCDFNVAISYGWCTANTTNGVPQVTDCSITCSSGSEAYTMLTVKGYRGDPSSALPTDLSTFETDPFLAQDPPSIISASGTTNTTGRACVAQPINYGPFSSFNCTACIGSSCEAPVSCASARRRSLLSGCPIGETACTLSNLAPSTQYNVTCVAIKTGVVTPTSAPGTFTTLANGGRLEAVCLVCKRLRQLCLAPELLRSIQLGEEGPVALPRCRELLCFLAQHAQHVQRLTLHLQLSTGSGDTAAAEPAVQQLHDQAQLAAAVIGCVAACAAASGGGSTGLEELALSGATPATQIGQWLPHLTRLQVLWIGQEREALVLPAALSHLTALRELGVRGARVLSDPGELRLPLSLTRLSVTGHLGRELLGSQLARLTNLQSLETARCGPDCGAAMGGITALPALHTLHLDVCQPLLPGWLPTLTQLRQLVVSGDLFENDGGEDPAFIAAEASRQLEPALAPLQQLTCLALLVLPVTRVPPAVAHLPLQRLIVDTYFWPDQPSASLLVPCPMLTSLRWLGLDWQVVQNSLEALASASQLEHFGLTSLPDSLDAPGQQALWQQWCNWAATHPPLRCLSLEPGQSTSNRGTLHAHVNSIVALARRRPQLCIRSTMPPPANLTWCHSSEPDTRSFFFFAEELLSCPDIPN</sequence>
<dbReference type="SMART" id="SM00060">
    <property type="entry name" value="FN3"/>
    <property type="match status" value="6"/>
</dbReference>
<evidence type="ECO:0000256" key="12">
    <source>
        <dbReference type="RuleBase" id="RU361234"/>
    </source>
</evidence>
<evidence type="ECO:0000256" key="11">
    <source>
        <dbReference type="PROSITE-ProRule" id="PRU00182"/>
    </source>
</evidence>
<comment type="catalytic activity">
    <reaction evidence="10 12">
        <text>tRNA(Tyr) + L-tyrosine + ATP = L-tyrosyl-tRNA(Tyr) + AMP + diphosphate + H(+)</text>
        <dbReference type="Rhea" id="RHEA:10220"/>
        <dbReference type="Rhea" id="RHEA-COMP:9706"/>
        <dbReference type="Rhea" id="RHEA-COMP:9707"/>
        <dbReference type="ChEBI" id="CHEBI:15378"/>
        <dbReference type="ChEBI" id="CHEBI:30616"/>
        <dbReference type="ChEBI" id="CHEBI:33019"/>
        <dbReference type="ChEBI" id="CHEBI:58315"/>
        <dbReference type="ChEBI" id="CHEBI:78442"/>
        <dbReference type="ChEBI" id="CHEBI:78536"/>
        <dbReference type="ChEBI" id="CHEBI:456215"/>
        <dbReference type="EC" id="6.1.1.1"/>
    </reaction>
</comment>
<feature type="domain" description="Fibronectin type-III" evidence="14">
    <location>
        <begin position="2522"/>
        <end position="2630"/>
    </location>
</feature>
<evidence type="ECO:0000313" key="15">
    <source>
        <dbReference type="EMBL" id="PRW44879.1"/>
    </source>
</evidence>
<organism evidence="15 16">
    <name type="scientific">Chlorella sorokiniana</name>
    <name type="common">Freshwater green alga</name>
    <dbReference type="NCBI Taxonomy" id="3076"/>
    <lineage>
        <taxon>Eukaryota</taxon>
        <taxon>Viridiplantae</taxon>
        <taxon>Chlorophyta</taxon>
        <taxon>core chlorophytes</taxon>
        <taxon>Trebouxiophyceae</taxon>
        <taxon>Chlorellales</taxon>
        <taxon>Chlorellaceae</taxon>
        <taxon>Chlorella clade</taxon>
        <taxon>Chlorella</taxon>
    </lineage>
</organism>
<dbReference type="PRINTS" id="PR01040">
    <property type="entry name" value="TRNASYNTHTYR"/>
</dbReference>
<gene>
    <name evidence="15" type="ORF">C2E21_6342</name>
</gene>
<dbReference type="Gene3D" id="2.60.40.10">
    <property type="entry name" value="Immunoglobulins"/>
    <property type="match status" value="3"/>
</dbReference>
<dbReference type="Proteomes" id="UP000239899">
    <property type="component" value="Unassembled WGS sequence"/>
</dbReference>
<dbReference type="InterPro" id="IPR024088">
    <property type="entry name" value="Tyr-tRNA-ligase_bac-type"/>
</dbReference>
<keyword evidence="6 11" id="KW-0694">RNA-binding</keyword>
<dbReference type="STRING" id="3076.A0A2P6TKS4"/>
<dbReference type="InterPro" id="IPR002942">
    <property type="entry name" value="S4_RNA-bd"/>
</dbReference>
<dbReference type="NCBIfam" id="TIGR00234">
    <property type="entry name" value="tyrS"/>
    <property type="match status" value="2"/>
</dbReference>
<dbReference type="EC" id="6.1.1.1" evidence="2 12"/>
<dbReference type="CDD" id="cd00165">
    <property type="entry name" value="S4"/>
    <property type="match status" value="1"/>
</dbReference>
<evidence type="ECO:0000259" key="14">
    <source>
        <dbReference type="PROSITE" id="PS50853"/>
    </source>
</evidence>
<dbReference type="GO" id="GO:0048608">
    <property type="term" value="P:reproductive structure development"/>
    <property type="evidence" value="ECO:0007669"/>
    <property type="project" value="UniProtKB-ARBA"/>
</dbReference>
<evidence type="ECO:0000256" key="1">
    <source>
        <dbReference type="ARBA" id="ARBA00004430"/>
    </source>
</evidence>
<dbReference type="PROSITE" id="PS00178">
    <property type="entry name" value="AA_TRNA_LIGASE_I"/>
    <property type="match status" value="1"/>
</dbReference>
<reference evidence="15 16" key="1">
    <citation type="journal article" date="2018" name="Plant J.">
        <title>Genome sequences of Chlorella sorokiniana UTEX 1602 and Micractinium conductrix SAG 241.80: implications to maltose excretion by a green alga.</title>
        <authorList>
            <person name="Arriola M.B."/>
            <person name="Velmurugan N."/>
            <person name="Zhang Y."/>
            <person name="Plunkett M.H."/>
            <person name="Hondzo H."/>
            <person name="Barney B.M."/>
        </authorList>
    </citation>
    <scope>NUCLEOTIDE SEQUENCE [LARGE SCALE GENOMIC DNA]</scope>
    <source>
        <strain evidence="16">UTEX 1602</strain>
    </source>
</reference>
<dbReference type="PROSITE" id="PS50889">
    <property type="entry name" value="S4"/>
    <property type="match status" value="1"/>
</dbReference>
<evidence type="ECO:0000256" key="7">
    <source>
        <dbReference type="ARBA" id="ARBA00022917"/>
    </source>
</evidence>
<dbReference type="InterPro" id="IPR003961">
    <property type="entry name" value="FN3_dom"/>
</dbReference>
<dbReference type="EMBL" id="LHPG02000012">
    <property type="protein sequence ID" value="PRW44879.1"/>
    <property type="molecule type" value="Genomic_DNA"/>
</dbReference>
<keyword evidence="8 12" id="KW-0030">Aminoacyl-tRNA synthetase</keyword>
<comment type="caution">
    <text evidence="15">The sequence shown here is derived from an EMBL/GenBank/DDBJ whole genome shotgun (WGS) entry which is preliminary data.</text>
</comment>
<dbReference type="InterPro" id="IPR002307">
    <property type="entry name" value="Tyr-tRNA-ligase"/>
</dbReference>
<keyword evidence="5 12" id="KW-0067">ATP-binding</keyword>
<dbReference type="InterPro" id="IPR036986">
    <property type="entry name" value="S4_RNA-bd_sf"/>
</dbReference>
<evidence type="ECO:0000256" key="9">
    <source>
        <dbReference type="ARBA" id="ARBA00033323"/>
    </source>
</evidence>
<dbReference type="SUPFAM" id="SSF52374">
    <property type="entry name" value="Nucleotidylyl transferase"/>
    <property type="match status" value="1"/>
</dbReference>
<comment type="subcellular location">
    <subcellularLocation>
        <location evidence="1">Cytoplasm</location>
        <location evidence="1">Cytoskeleton</location>
        <location evidence="1">Cilium axoneme</location>
    </subcellularLocation>
</comment>
<dbReference type="SMART" id="SM00363">
    <property type="entry name" value="S4"/>
    <property type="match status" value="1"/>
</dbReference>
<dbReference type="GO" id="GO:0005930">
    <property type="term" value="C:axoneme"/>
    <property type="evidence" value="ECO:0007669"/>
    <property type="project" value="UniProtKB-SubCell"/>
</dbReference>
<dbReference type="FunFam" id="1.10.240.10:FF:000001">
    <property type="entry name" value="Tyrosine--tRNA ligase"/>
    <property type="match status" value="1"/>
</dbReference>
<evidence type="ECO:0000256" key="5">
    <source>
        <dbReference type="ARBA" id="ARBA00022840"/>
    </source>
</evidence>
<evidence type="ECO:0000256" key="10">
    <source>
        <dbReference type="ARBA" id="ARBA00048248"/>
    </source>
</evidence>
<dbReference type="SUPFAM" id="SSF55174">
    <property type="entry name" value="Alpha-L RNA-binding motif"/>
    <property type="match status" value="1"/>
</dbReference>
<dbReference type="CDD" id="cd00063">
    <property type="entry name" value="FN3"/>
    <property type="match status" value="2"/>
</dbReference>
<keyword evidence="4 12" id="KW-0547">Nucleotide-binding</keyword>
<dbReference type="PANTHER" id="PTHR11766:SF0">
    <property type="entry name" value="TYROSINE--TRNA LIGASE, MITOCHONDRIAL"/>
    <property type="match status" value="1"/>
</dbReference>
<dbReference type="InterPro" id="IPR024107">
    <property type="entry name" value="Tyr-tRNA-ligase_bac_1"/>
</dbReference>
<feature type="domain" description="Fibronectin type-III" evidence="14">
    <location>
        <begin position="1619"/>
        <end position="1726"/>
    </location>
</feature>
<dbReference type="InterPro" id="IPR036116">
    <property type="entry name" value="FN3_sf"/>
</dbReference>
<dbReference type="InterPro" id="IPR014729">
    <property type="entry name" value="Rossmann-like_a/b/a_fold"/>
</dbReference>
<dbReference type="GO" id="GO:0005524">
    <property type="term" value="F:ATP binding"/>
    <property type="evidence" value="ECO:0007669"/>
    <property type="project" value="UniProtKB-KW"/>
</dbReference>
<feature type="domain" description="Fibronectin type-III" evidence="14">
    <location>
        <begin position="943"/>
        <end position="1032"/>
    </location>
</feature>
<dbReference type="GO" id="GO:0009791">
    <property type="term" value="P:post-embryonic development"/>
    <property type="evidence" value="ECO:0007669"/>
    <property type="project" value="UniProtKB-ARBA"/>
</dbReference>
<evidence type="ECO:0000256" key="2">
    <source>
        <dbReference type="ARBA" id="ARBA00013160"/>
    </source>
</evidence>
<feature type="region of interest" description="Disordered" evidence="13">
    <location>
        <begin position="2510"/>
        <end position="2534"/>
    </location>
</feature>
<dbReference type="GO" id="GO:0009570">
    <property type="term" value="C:chloroplast stroma"/>
    <property type="evidence" value="ECO:0007669"/>
    <property type="project" value="TreeGrafter"/>
</dbReference>
<evidence type="ECO:0000256" key="13">
    <source>
        <dbReference type="SAM" id="MobiDB-lite"/>
    </source>
</evidence>